<organism evidence="1 2">
    <name type="scientific">Pseudoflavonifractor intestinihominis</name>
    <dbReference type="NCBI Taxonomy" id="3133171"/>
    <lineage>
        <taxon>Bacteria</taxon>
        <taxon>Bacillati</taxon>
        <taxon>Bacillota</taxon>
        <taxon>Clostridia</taxon>
        <taxon>Eubacteriales</taxon>
        <taxon>Oscillospiraceae</taxon>
        <taxon>Pseudoflavonifractor</taxon>
    </lineage>
</organism>
<protein>
    <submittedName>
        <fullName evidence="1">Uncharacterized protein</fullName>
    </submittedName>
</protein>
<dbReference type="RefSeq" id="WP_349232155.1">
    <property type="nucleotide sequence ID" value="NZ_JBBMFK010000021.1"/>
</dbReference>
<gene>
    <name evidence="1" type="ORF">WMO64_12100</name>
</gene>
<evidence type="ECO:0000313" key="1">
    <source>
        <dbReference type="EMBL" id="MEQ2444205.1"/>
    </source>
</evidence>
<name>A0ABV1EA95_9FIRM</name>
<accession>A0ABV1EA95</accession>
<keyword evidence="2" id="KW-1185">Reference proteome</keyword>
<dbReference type="Proteomes" id="UP001464378">
    <property type="component" value="Unassembled WGS sequence"/>
</dbReference>
<reference evidence="1 2" key="1">
    <citation type="submission" date="2024-03" db="EMBL/GenBank/DDBJ databases">
        <title>Human intestinal bacterial collection.</title>
        <authorList>
            <person name="Pauvert C."/>
            <person name="Hitch T.C.A."/>
            <person name="Clavel T."/>
        </authorList>
    </citation>
    <scope>NUCLEOTIDE SEQUENCE [LARGE SCALE GENOMIC DNA]</scope>
    <source>
        <strain evidence="1 2">CLA-AP-H29</strain>
    </source>
</reference>
<comment type="caution">
    <text evidence="1">The sequence shown here is derived from an EMBL/GenBank/DDBJ whole genome shotgun (WGS) entry which is preliminary data.</text>
</comment>
<evidence type="ECO:0000313" key="2">
    <source>
        <dbReference type="Proteomes" id="UP001464378"/>
    </source>
</evidence>
<proteinExistence type="predicted"/>
<sequence length="81" mass="9389">MQSKLTHKRIYKVKDMKKLELILANMIRSGKVTVEIPGIEHIEAAMQEESRQMLWEIAGIVFSDEMEDGEKIACLREMLEP</sequence>
<dbReference type="EMBL" id="JBBMFK010000021">
    <property type="protein sequence ID" value="MEQ2444205.1"/>
    <property type="molecule type" value="Genomic_DNA"/>
</dbReference>